<dbReference type="SMART" id="SM00564">
    <property type="entry name" value="PQQ"/>
    <property type="match status" value="5"/>
</dbReference>
<dbReference type="Proteomes" id="UP001229486">
    <property type="component" value="Unassembled WGS sequence"/>
</dbReference>
<dbReference type="SUPFAM" id="SSF50998">
    <property type="entry name" value="Quinoprotein alcohol dehydrogenase-like"/>
    <property type="match status" value="1"/>
</dbReference>
<sequence>MLFGSYDGNLYALDVETGKELWRNVEADWIGSSPCVAPDLGLAFVGLEHAAPRRAGAIAAIDISTGVKRWEVTTYAFVHASPQYEFATGALVCGTNDGSLIALDAATGEIRWQVEVGASIKHAPAIDTLKEAVVVGAFDGTIRCFDLRTGTARFTVQTGNTVYTTPLIDGGRIYCGSTDQSIYVIDLASGSKIASIPVSAKVFSPPKRVGDWIWFGATDGRVRALDPVTLAIVSDTQLSESITCEFGYDTYNDRLVVVTNGGCLHSFSVINGNGASSPRRRDVARERLSAIALARLTAEAFIHRQPLPDPAAFEIIDETHCSGAFASLRDRRTGQRIARAGFWVFDEQLCSSAQCIIVATAKTCEAVSPESLKHVDIGLTMIGNLERVTLGELNSDAFGVVVRDRGGKHIGGALPNSPEFANESGQYLHALRNANLDARAPHELYRHDVRKYVESETWPPFGSWRGYAFSSDLEALVAWLSGLATNARVDHTTVRKEVYAVALTHYMGGRVASVLHRMTEPQKLLSCVRSTLRQTRENGREASQADGGVVLSVLLRGKRLPGAQQIGNRTMRIASDALVRIDGERELVHLPMLAMQRNMAPSDVEIRLRGARTEATSSGDTANWEICPCKSWLLGDTGPVLLEGALTRPDIHLPHVGMLLDATLRAEVRRIDELTAERTIYLPVTDMYIAAQNGNEQYIAWLAAVSAAAKATGLVDAHVRCVERIDAFIDVLDTERSRWQSERRAALRALMACSSARFDASADQIRGIAELRVDALAICVLLKEARRQARGDLREWCSPVAAGLDALGRYQIGDGEWWAQAANELVVAGHERLRSSLLRAAQQIASTQLPASGAFVPAMNVAGPTAATATLTLILSTALATAHGEEPICSELTTAWRGSLSILDALRIREADAFCLKAPARALNAIRDEQGSCVVSAQSCAAVLAACAHALSIGLDGSHTSGNITPGQSGVVPAAFGTDHGIAELDR</sequence>
<gene>
    <name evidence="2" type="ORF">J2793_006402</name>
</gene>
<dbReference type="InterPro" id="IPR015943">
    <property type="entry name" value="WD40/YVTN_repeat-like_dom_sf"/>
</dbReference>
<organism evidence="2 3">
    <name type="scientific">Paraburkholderia caledonica</name>
    <dbReference type="NCBI Taxonomy" id="134536"/>
    <lineage>
        <taxon>Bacteria</taxon>
        <taxon>Pseudomonadati</taxon>
        <taxon>Pseudomonadota</taxon>
        <taxon>Betaproteobacteria</taxon>
        <taxon>Burkholderiales</taxon>
        <taxon>Burkholderiaceae</taxon>
        <taxon>Paraburkholderia</taxon>
    </lineage>
</organism>
<evidence type="ECO:0000313" key="2">
    <source>
        <dbReference type="EMBL" id="MDP9650927.1"/>
    </source>
</evidence>
<accession>A0AB73ISE1</accession>
<proteinExistence type="predicted"/>
<dbReference type="Gene3D" id="2.130.10.10">
    <property type="entry name" value="YVTN repeat-like/Quinoprotein amine dehydrogenase"/>
    <property type="match status" value="2"/>
</dbReference>
<comment type="caution">
    <text evidence="2">The sequence shown here is derived from an EMBL/GenBank/DDBJ whole genome shotgun (WGS) entry which is preliminary data.</text>
</comment>
<dbReference type="AlphaFoldDB" id="A0AB73ISE1"/>
<protein>
    <submittedName>
        <fullName evidence="2">Outer membrane protein assembly factor BamB</fullName>
    </submittedName>
</protein>
<dbReference type="InterPro" id="IPR011047">
    <property type="entry name" value="Quinoprotein_ADH-like_sf"/>
</dbReference>
<evidence type="ECO:0000259" key="1">
    <source>
        <dbReference type="Pfam" id="PF13360"/>
    </source>
</evidence>
<name>A0AB73ISE1_9BURK</name>
<dbReference type="EMBL" id="JAURTK010000014">
    <property type="protein sequence ID" value="MDP9650927.1"/>
    <property type="molecule type" value="Genomic_DNA"/>
</dbReference>
<feature type="domain" description="Pyrrolo-quinoline quinone repeat" evidence="1">
    <location>
        <begin position="7"/>
        <end position="229"/>
    </location>
</feature>
<dbReference type="InterPro" id="IPR002372">
    <property type="entry name" value="PQQ_rpt_dom"/>
</dbReference>
<dbReference type="PANTHER" id="PTHR44394">
    <property type="entry name" value="BETA-ALANINE-ACTIVATING ENZYME"/>
    <property type="match status" value="1"/>
</dbReference>
<dbReference type="GO" id="GO:0043041">
    <property type="term" value="P:amino acid activation for nonribosomal peptide biosynthetic process"/>
    <property type="evidence" value="ECO:0007669"/>
    <property type="project" value="TreeGrafter"/>
</dbReference>
<evidence type="ECO:0000313" key="3">
    <source>
        <dbReference type="Proteomes" id="UP001229486"/>
    </source>
</evidence>
<reference evidence="2" key="1">
    <citation type="submission" date="2023-07" db="EMBL/GenBank/DDBJ databases">
        <title>Sorghum-associated microbial communities from plants grown in Nebraska, USA.</title>
        <authorList>
            <person name="Schachtman D."/>
        </authorList>
    </citation>
    <scope>NUCLEOTIDE SEQUENCE</scope>
    <source>
        <strain evidence="2">DS1061</strain>
    </source>
</reference>
<dbReference type="PANTHER" id="PTHR44394:SF1">
    <property type="entry name" value="BETA-ALANINE-ACTIVATING ENZYME"/>
    <property type="match status" value="1"/>
</dbReference>
<dbReference type="Pfam" id="PF13360">
    <property type="entry name" value="PQQ_2"/>
    <property type="match status" value="1"/>
</dbReference>
<dbReference type="InterPro" id="IPR052091">
    <property type="entry name" value="Beta-ala_Activ/Resist"/>
</dbReference>
<dbReference type="InterPro" id="IPR018391">
    <property type="entry name" value="PQQ_b-propeller_rpt"/>
</dbReference>